<keyword evidence="1" id="KW-0812">Transmembrane</keyword>
<gene>
    <name evidence="2" type="ORF">ENUP19_0248G0064</name>
</gene>
<keyword evidence="1" id="KW-0472">Membrane</keyword>
<protein>
    <submittedName>
        <fullName evidence="2">Uncharacterized protein</fullName>
    </submittedName>
</protein>
<feature type="transmembrane region" description="Helical" evidence="1">
    <location>
        <begin position="12"/>
        <end position="40"/>
    </location>
</feature>
<keyword evidence="3" id="KW-1185">Reference proteome</keyword>
<accession>A0ABQ0DR14</accession>
<dbReference type="Proteomes" id="UP001628156">
    <property type="component" value="Unassembled WGS sequence"/>
</dbReference>
<name>A0ABQ0DR14_9EUKA</name>
<reference evidence="2 3" key="1">
    <citation type="journal article" date="2019" name="PLoS Negl. Trop. Dis.">
        <title>Whole genome sequencing of Entamoeba nuttalli reveals mammalian host-related molecular signatures and a novel octapeptide-repeat surface protein.</title>
        <authorList>
            <person name="Tanaka M."/>
            <person name="Makiuchi T."/>
            <person name="Komiyama T."/>
            <person name="Shiina T."/>
            <person name="Osaki K."/>
            <person name="Tachibana H."/>
        </authorList>
    </citation>
    <scope>NUCLEOTIDE SEQUENCE [LARGE SCALE GENOMIC DNA]</scope>
    <source>
        <strain evidence="2 3">P19-061405</strain>
    </source>
</reference>
<evidence type="ECO:0000313" key="3">
    <source>
        <dbReference type="Proteomes" id="UP001628156"/>
    </source>
</evidence>
<dbReference type="EMBL" id="BAAFRS010000248">
    <property type="protein sequence ID" value="GAB1225290.1"/>
    <property type="molecule type" value="Genomic_DNA"/>
</dbReference>
<evidence type="ECO:0000313" key="2">
    <source>
        <dbReference type="EMBL" id="GAB1225290.1"/>
    </source>
</evidence>
<proteinExistence type="predicted"/>
<comment type="caution">
    <text evidence="2">The sequence shown here is derived from an EMBL/GenBank/DDBJ whole genome shotgun (WGS) entry which is preliminary data.</text>
</comment>
<keyword evidence="1" id="KW-1133">Transmembrane helix</keyword>
<feature type="transmembrane region" description="Helical" evidence="1">
    <location>
        <begin position="76"/>
        <end position="98"/>
    </location>
</feature>
<sequence>MFIILIGIFELPFVNIGIANIGVVILLIVLYSFWFIAWVLHENVANEGVEQPQRRDQHQYNLYERILRYTFLILKFIIKVIAKCTIKIFIEPLLIILIQTIRRELN</sequence>
<evidence type="ECO:0000256" key="1">
    <source>
        <dbReference type="SAM" id="Phobius"/>
    </source>
</evidence>
<organism evidence="2 3">
    <name type="scientific">Entamoeba nuttalli</name>
    <dbReference type="NCBI Taxonomy" id="412467"/>
    <lineage>
        <taxon>Eukaryota</taxon>
        <taxon>Amoebozoa</taxon>
        <taxon>Evosea</taxon>
        <taxon>Archamoebae</taxon>
        <taxon>Mastigamoebida</taxon>
        <taxon>Entamoebidae</taxon>
        <taxon>Entamoeba</taxon>
    </lineage>
</organism>